<dbReference type="Proteomes" id="UP000886998">
    <property type="component" value="Unassembled WGS sequence"/>
</dbReference>
<dbReference type="AlphaFoldDB" id="A0A8X6YNT2"/>
<protein>
    <submittedName>
        <fullName evidence="2">Uncharacterized protein</fullName>
    </submittedName>
</protein>
<proteinExistence type="predicted"/>
<evidence type="ECO:0000313" key="3">
    <source>
        <dbReference type="Proteomes" id="UP000886998"/>
    </source>
</evidence>
<name>A0A8X6YNT2_9ARAC</name>
<gene>
    <name evidence="2" type="ORF">TNIN_101501</name>
</gene>
<accession>A0A8X6YNT2</accession>
<sequence length="107" mass="12334">MAAGMLVRVNPEVLSCQGCRLVERIEVHIFEDNLRRPSSEQSLSVSWSRVHCSVYSDIFFGGSRKDISLRQRLLPQQMESFRFGSGARQSGRPQLRNRGRTFRSQDF</sequence>
<comment type="caution">
    <text evidence="2">The sequence shown here is derived from an EMBL/GenBank/DDBJ whole genome shotgun (WGS) entry which is preliminary data.</text>
</comment>
<feature type="region of interest" description="Disordered" evidence="1">
    <location>
        <begin position="81"/>
        <end position="107"/>
    </location>
</feature>
<evidence type="ECO:0000313" key="2">
    <source>
        <dbReference type="EMBL" id="GFY72959.1"/>
    </source>
</evidence>
<keyword evidence="3" id="KW-1185">Reference proteome</keyword>
<reference evidence="2" key="1">
    <citation type="submission" date="2020-08" db="EMBL/GenBank/DDBJ databases">
        <title>Multicomponent nature underlies the extraordinary mechanical properties of spider dragline silk.</title>
        <authorList>
            <person name="Kono N."/>
            <person name="Nakamura H."/>
            <person name="Mori M."/>
            <person name="Yoshida Y."/>
            <person name="Ohtoshi R."/>
            <person name="Malay A.D."/>
            <person name="Moran D.A.P."/>
            <person name="Tomita M."/>
            <person name="Numata K."/>
            <person name="Arakawa K."/>
        </authorList>
    </citation>
    <scope>NUCLEOTIDE SEQUENCE</scope>
</reference>
<evidence type="ECO:0000256" key="1">
    <source>
        <dbReference type="SAM" id="MobiDB-lite"/>
    </source>
</evidence>
<dbReference type="EMBL" id="BMAV01019746">
    <property type="protein sequence ID" value="GFY72959.1"/>
    <property type="molecule type" value="Genomic_DNA"/>
</dbReference>
<organism evidence="2 3">
    <name type="scientific">Trichonephila inaurata madagascariensis</name>
    <dbReference type="NCBI Taxonomy" id="2747483"/>
    <lineage>
        <taxon>Eukaryota</taxon>
        <taxon>Metazoa</taxon>
        <taxon>Ecdysozoa</taxon>
        <taxon>Arthropoda</taxon>
        <taxon>Chelicerata</taxon>
        <taxon>Arachnida</taxon>
        <taxon>Araneae</taxon>
        <taxon>Araneomorphae</taxon>
        <taxon>Entelegynae</taxon>
        <taxon>Araneoidea</taxon>
        <taxon>Nephilidae</taxon>
        <taxon>Trichonephila</taxon>
        <taxon>Trichonephila inaurata</taxon>
    </lineage>
</organism>